<feature type="transmembrane region" description="Helical" evidence="1">
    <location>
        <begin position="238"/>
        <end position="260"/>
    </location>
</feature>
<evidence type="ECO:0000313" key="3">
    <source>
        <dbReference type="EMBL" id="GHE64704.1"/>
    </source>
</evidence>
<dbReference type="Gene3D" id="3.90.550.10">
    <property type="entry name" value="Spore Coat Polysaccharide Biosynthesis Protein SpsA, Chain A"/>
    <property type="match status" value="1"/>
</dbReference>
<keyword evidence="1" id="KW-0812">Transmembrane</keyword>
<name>A0ABQ3I8M0_9BACT</name>
<dbReference type="InterPro" id="IPR029044">
    <property type="entry name" value="Nucleotide-diphossugar_trans"/>
</dbReference>
<evidence type="ECO:0000259" key="2">
    <source>
        <dbReference type="Pfam" id="PF00535"/>
    </source>
</evidence>
<dbReference type="EMBL" id="BNAG01000003">
    <property type="protein sequence ID" value="GHE64704.1"/>
    <property type="molecule type" value="Genomic_DNA"/>
</dbReference>
<sequence>MHYYSVIVPVYNRPDEVKELLDSLVQQTYKNFEVILVEDGSTKTCKSVADSFSDTLRVRYYFKENSGQGFSRNFGFDKAVGDYLIVFDSDCIVPPHYFDAVNRFLEKQPADAFGGPDKTHTSFSSLQKAISYSMTSVLTTGGIRGNKKHVGTFHPRSFNMGISRKVYDTTGGYKITRMGEDIEFSIRILQSGFKASLIPEAYVYHKRRTSLSQFYKQLHFFGRARVNVNRFWPGEMKLIHLLPLFFVLIIYGWFSTLFYSQSLFKLGAFVLMFYYLAIFLHSVVKNKSLRVGVLSIVTSFIQLYAYGMGIVAEVIRPRGNQFFAQK</sequence>
<gene>
    <name evidence="3" type="ORF">GCM10011340_19590</name>
</gene>
<dbReference type="InterPro" id="IPR050834">
    <property type="entry name" value="Glycosyltransf_2"/>
</dbReference>
<keyword evidence="3" id="KW-0808">Transferase</keyword>
<feature type="domain" description="Glycosyltransferase 2-like" evidence="2">
    <location>
        <begin position="5"/>
        <end position="167"/>
    </location>
</feature>
<keyword evidence="4" id="KW-1185">Reference proteome</keyword>
<reference evidence="4" key="1">
    <citation type="journal article" date="2019" name="Int. J. Syst. Evol. Microbiol.">
        <title>The Global Catalogue of Microorganisms (GCM) 10K type strain sequencing project: providing services to taxonomists for standard genome sequencing and annotation.</title>
        <authorList>
            <consortium name="The Broad Institute Genomics Platform"/>
            <consortium name="The Broad Institute Genome Sequencing Center for Infectious Disease"/>
            <person name="Wu L."/>
            <person name="Ma J."/>
        </authorList>
    </citation>
    <scope>NUCLEOTIDE SEQUENCE [LARGE SCALE GENOMIC DNA]</scope>
    <source>
        <strain evidence="4">CGMCC 1.15111</strain>
    </source>
</reference>
<dbReference type="InterPro" id="IPR001173">
    <property type="entry name" value="Glyco_trans_2-like"/>
</dbReference>
<accession>A0ABQ3I8M0</accession>
<comment type="caution">
    <text evidence="3">The sequence shown here is derived from an EMBL/GenBank/DDBJ whole genome shotgun (WGS) entry which is preliminary data.</text>
</comment>
<dbReference type="RefSeq" id="WP_189630078.1">
    <property type="nucleotide sequence ID" value="NZ_BNAG01000003.1"/>
</dbReference>
<evidence type="ECO:0000313" key="4">
    <source>
        <dbReference type="Proteomes" id="UP000658258"/>
    </source>
</evidence>
<proteinExistence type="predicted"/>
<evidence type="ECO:0000256" key="1">
    <source>
        <dbReference type="SAM" id="Phobius"/>
    </source>
</evidence>
<keyword evidence="1" id="KW-0472">Membrane</keyword>
<dbReference type="PANTHER" id="PTHR43685">
    <property type="entry name" value="GLYCOSYLTRANSFERASE"/>
    <property type="match status" value="1"/>
</dbReference>
<dbReference type="GO" id="GO:0016740">
    <property type="term" value="F:transferase activity"/>
    <property type="evidence" value="ECO:0007669"/>
    <property type="project" value="UniProtKB-KW"/>
</dbReference>
<protein>
    <submittedName>
        <fullName evidence="3">Glycosyl transferase</fullName>
    </submittedName>
</protein>
<keyword evidence="1" id="KW-1133">Transmembrane helix</keyword>
<dbReference type="Proteomes" id="UP000658258">
    <property type="component" value="Unassembled WGS sequence"/>
</dbReference>
<dbReference type="PANTHER" id="PTHR43685:SF12">
    <property type="entry name" value="GLYCOSYL TRANSFERASE FAMILY 2"/>
    <property type="match status" value="1"/>
</dbReference>
<organism evidence="3 4">
    <name type="scientific">Roseivirga thermotolerans</name>
    <dbReference type="NCBI Taxonomy" id="1758176"/>
    <lineage>
        <taxon>Bacteria</taxon>
        <taxon>Pseudomonadati</taxon>
        <taxon>Bacteroidota</taxon>
        <taxon>Cytophagia</taxon>
        <taxon>Cytophagales</taxon>
        <taxon>Roseivirgaceae</taxon>
        <taxon>Roseivirga</taxon>
    </lineage>
</organism>
<dbReference type="Pfam" id="PF00535">
    <property type="entry name" value="Glycos_transf_2"/>
    <property type="match status" value="1"/>
</dbReference>
<feature type="transmembrane region" description="Helical" evidence="1">
    <location>
        <begin position="291"/>
        <end position="312"/>
    </location>
</feature>
<feature type="transmembrane region" description="Helical" evidence="1">
    <location>
        <begin position="266"/>
        <end position="284"/>
    </location>
</feature>
<dbReference type="SUPFAM" id="SSF53448">
    <property type="entry name" value="Nucleotide-diphospho-sugar transferases"/>
    <property type="match status" value="1"/>
</dbReference>